<comment type="caution">
    <text evidence="7">The sequence shown here is derived from an EMBL/GenBank/DDBJ whole genome shotgun (WGS) entry which is preliminary data.</text>
</comment>
<protein>
    <recommendedName>
        <fullName evidence="6">RNA-binding S4 domain-containing protein</fullName>
    </recommendedName>
</protein>
<keyword evidence="3 5" id="KW-0694">RNA-binding</keyword>
<evidence type="ECO:0000256" key="2">
    <source>
        <dbReference type="ARBA" id="ARBA00022730"/>
    </source>
</evidence>
<dbReference type="PROSITE" id="PS50889">
    <property type="entry name" value="S4"/>
    <property type="match status" value="1"/>
</dbReference>
<dbReference type="InterPro" id="IPR002942">
    <property type="entry name" value="S4_RNA-bd"/>
</dbReference>
<dbReference type="InterPro" id="IPR025490">
    <property type="entry name" value="RqcP"/>
</dbReference>
<evidence type="ECO:0000313" key="8">
    <source>
        <dbReference type="Proteomes" id="UP000789803"/>
    </source>
</evidence>
<dbReference type="PIRSF" id="PIRSF038881">
    <property type="entry name" value="RNAbp_HP1423"/>
    <property type="match status" value="1"/>
</dbReference>
<name>A0ABN7KBE4_9BACT</name>
<dbReference type="RefSeq" id="WP_229933316.1">
    <property type="nucleotide sequence ID" value="NZ_CAJHOF010000016.1"/>
</dbReference>
<keyword evidence="4" id="KW-0648">Protein biosynthesis</keyword>
<evidence type="ECO:0000256" key="5">
    <source>
        <dbReference type="PROSITE-ProRule" id="PRU00182"/>
    </source>
</evidence>
<proteinExistence type="predicted"/>
<reference evidence="7 8" key="1">
    <citation type="submission" date="2020-11" db="EMBL/GenBank/DDBJ databases">
        <authorList>
            <person name="Peeters C."/>
        </authorList>
    </citation>
    <scope>NUCLEOTIDE SEQUENCE [LARGE SCALE GENOMIC DNA]</scope>
    <source>
        <strain evidence="7 8">LMG 7974</strain>
    </source>
</reference>
<dbReference type="CDD" id="cd00165">
    <property type="entry name" value="S4"/>
    <property type="match status" value="1"/>
</dbReference>
<dbReference type="Gene3D" id="3.10.290.10">
    <property type="entry name" value="RNA-binding S4 domain"/>
    <property type="match status" value="1"/>
</dbReference>
<keyword evidence="1" id="KW-0820">tRNA-binding</keyword>
<keyword evidence="2" id="KW-0699">rRNA-binding</keyword>
<evidence type="ECO:0000256" key="4">
    <source>
        <dbReference type="ARBA" id="ARBA00022917"/>
    </source>
</evidence>
<dbReference type="SMART" id="SM00363">
    <property type="entry name" value="S4"/>
    <property type="match status" value="1"/>
</dbReference>
<gene>
    <name evidence="7" type="ORF">LMG7974_01529</name>
</gene>
<evidence type="ECO:0000256" key="1">
    <source>
        <dbReference type="ARBA" id="ARBA00022555"/>
    </source>
</evidence>
<feature type="domain" description="RNA-binding S4" evidence="6">
    <location>
        <begin position="1"/>
        <end position="62"/>
    </location>
</feature>
<dbReference type="SUPFAM" id="SSF55174">
    <property type="entry name" value="Alpha-L RNA-binding motif"/>
    <property type="match status" value="1"/>
</dbReference>
<organism evidence="7 8">
    <name type="scientific">Campylobacter majalis</name>
    <dbReference type="NCBI Taxonomy" id="2790656"/>
    <lineage>
        <taxon>Bacteria</taxon>
        <taxon>Pseudomonadati</taxon>
        <taxon>Campylobacterota</taxon>
        <taxon>Epsilonproteobacteria</taxon>
        <taxon>Campylobacterales</taxon>
        <taxon>Campylobacteraceae</taxon>
        <taxon>Campylobacter</taxon>
    </lineage>
</organism>
<evidence type="ECO:0000313" key="7">
    <source>
        <dbReference type="EMBL" id="CAD7289440.1"/>
    </source>
</evidence>
<accession>A0ABN7KBE4</accession>
<dbReference type="InterPro" id="IPR036986">
    <property type="entry name" value="S4_RNA-bd_sf"/>
</dbReference>
<evidence type="ECO:0000259" key="6">
    <source>
        <dbReference type="SMART" id="SM00363"/>
    </source>
</evidence>
<dbReference type="EMBL" id="CAJHOF010000016">
    <property type="protein sequence ID" value="CAD7289440.1"/>
    <property type="molecule type" value="Genomic_DNA"/>
</dbReference>
<dbReference type="Pfam" id="PF01479">
    <property type="entry name" value="S4"/>
    <property type="match status" value="1"/>
</dbReference>
<sequence>MRVDKYLNVVNITKRRAVSEDMCKSGVVSINGVVAKPSKDVKIGDKITIKFITREVSYEVLAIPTTKSIPKIAQSEYVKEL</sequence>
<keyword evidence="8" id="KW-1185">Reference proteome</keyword>
<dbReference type="Proteomes" id="UP000789803">
    <property type="component" value="Unassembled WGS sequence"/>
</dbReference>
<evidence type="ECO:0000256" key="3">
    <source>
        <dbReference type="ARBA" id="ARBA00022884"/>
    </source>
</evidence>